<dbReference type="EMBL" id="LN774881">
    <property type="protein sequence ID" value="CEN32265.1"/>
    <property type="molecule type" value="Genomic_DNA"/>
</dbReference>
<protein>
    <submittedName>
        <fullName evidence="1">Uncharacterized protein</fullName>
    </submittedName>
</protein>
<keyword evidence="2" id="KW-1185">Reference proteome</keyword>
<evidence type="ECO:0000313" key="1">
    <source>
        <dbReference type="EMBL" id="CEN32265.1"/>
    </source>
</evidence>
<organism evidence="1 2">
    <name type="scientific">Candidatus Westeberhardia cardiocondylae</name>
    <dbReference type="NCBI Taxonomy" id="1594731"/>
    <lineage>
        <taxon>Bacteria</taxon>
        <taxon>Pseudomonadati</taxon>
        <taxon>Pseudomonadota</taxon>
        <taxon>Gammaproteobacteria</taxon>
        <taxon>Enterobacterales</taxon>
        <taxon>Enterobacteriaceae</taxon>
        <taxon>ant endosymbionts</taxon>
        <taxon>Candidatus Westeberhardia</taxon>
    </lineage>
</organism>
<proteinExistence type="predicted"/>
<accession>A0A0H5BWY4</accession>
<name>A0A0H5BWY4_9ENTR</name>
<dbReference type="KEGG" id="wca:WEOB_331"/>
<dbReference type="Proteomes" id="UP000242753">
    <property type="component" value="Chromosome I"/>
</dbReference>
<reference evidence="2" key="1">
    <citation type="submission" date="2015-01" db="EMBL/GenBank/DDBJ databases">
        <authorList>
            <person name="Manzano-Marin A."/>
            <person name="Manzano-Marin A."/>
        </authorList>
    </citation>
    <scope>NUCLEOTIDE SEQUENCE [LARGE SCALE GENOMIC DNA]</scope>
    <source>
        <strain evidence="2">obscurior</strain>
    </source>
</reference>
<sequence length="49" mass="6082">MKINNKLWEKMFLSFKKKIIISENEIINDLLKARFILLEYKKCKNFFEK</sequence>
<evidence type="ECO:0000313" key="2">
    <source>
        <dbReference type="Proteomes" id="UP000242753"/>
    </source>
</evidence>
<dbReference type="AlphaFoldDB" id="A0A0H5BWY4"/>
<gene>
    <name evidence="1" type="ORF">WEOB_331</name>
</gene>